<evidence type="ECO:0000256" key="8">
    <source>
        <dbReference type="ARBA" id="ARBA00022801"/>
    </source>
</evidence>
<evidence type="ECO:0000256" key="7">
    <source>
        <dbReference type="ARBA" id="ARBA00022723"/>
    </source>
</evidence>
<evidence type="ECO:0000256" key="3">
    <source>
        <dbReference type="ARBA" id="ARBA00001947"/>
    </source>
</evidence>
<evidence type="ECO:0000256" key="4">
    <source>
        <dbReference type="ARBA" id="ARBA00008236"/>
    </source>
</evidence>
<keyword evidence="8" id="KW-0378">Hydrolase</keyword>
<comment type="cofactor">
    <cofactor evidence="3">
        <name>Zn(2+)</name>
        <dbReference type="ChEBI" id="CHEBI:29105"/>
    </cofactor>
</comment>
<organism evidence="10 11">
    <name type="scientific">Bullifex porci</name>
    <dbReference type="NCBI Taxonomy" id="2606638"/>
    <lineage>
        <taxon>Bacteria</taxon>
        <taxon>Pseudomonadati</taxon>
        <taxon>Spirochaetota</taxon>
        <taxon>Spirochaetia</taxon>
        <taxon>Spirochaetales</taxon>
        <taxon>Spirochaetaceae</taxon>
        <taxon>Bullifex</taxon>
    </lineage>
</organism>
<keyword evidence="9" id="KW-0482">Metalloprotease</keyword>
<name>A0A7X2PDE3_9SPIO</name>
<keyword evidence="5 10" id="KW-0031">Aminopeptidase</keyword>
<gene>
    <name evidence="10" type="ORF">FYJ80_08485</name>
</gene>
<dbReference type="AlphaFoldDB" id="A0A7X2PDE3"/>
<reference evidence="10 11" key="1">
    <citation type="submission" date="2019-08" db="EMBL/GenBank/DDBJ databases">
        <title>In-depth cultivation of the pig gut microbiome towards novel bacterial diversity and tailored functional studies.</title>
        <authorList>
            <person name="Wylensek D."/>
            <person name="Hitch T.C.A."/>
            <person name="Clavel T."/>
        </authorList>
    </citation>
    <scope>NUCLEOTIDE SEQUENCE [LARGE SCALE GENOMIC DNA]</scope>
    <source>
        <strain evidence="10 11">NM-380-WT-3C1</strain>
    </source>
</reference>
<dbReference type="PANTHER" id="PTHR34448:SF1">
    <property type="entry name" value="BLL6088 PROTEIN"/>
    <property type="match status" value="1"/>
</dbReference>
<evidence type="ECO:0000313" key="10">
    <source>
        <dbReference type="EMBL" id="MSU06809.1"/>
    </source>
</evidence>
<keyword evidence="11" id="KW-1185">Reference proteome</keyword>
<keyword evidence="7" id="KW-0479">Metal-binding</keyword>
<dbReference type="GO" id="GO:0008237">
    <property type="term" value="F:metallopeptidase activity"/>
    <property type="evidence" value="ECO:0007669"/>
    <property type="project" value="UniProtKB-KW"/>
</dbReference>
<accession>A0A7X2PDE3</accession>
<evidence type="ECO:0000256" key="6">
    <source>
        <dbReference type="ARBA" id="ARBA00022670"/>
    </source>
</evidence>
<comment type="cofactor">
    <cofactor evidence="2">
        <name>Mg(2+)</name>
        <dbReference type="ChEBI" id="CHEBI:18420"/>
    </cofactor>
</comment>
<evidence type="ECO:0000256" key="1">
    <source>
        <dbReference type="ARBA" id="ARBA00001941"/>
    </source>
</evidence>
<evidence type="ECO:0000256" key="2">
    <source>
        <dbReference type="ARBA" id="ARBA00001946"/>
    </source>
</evidence>
<comment type="cofactor">
    <cofactor evidence="1">
        <name>Co(2+)</name>
        <dbReference type="ChEBI" id="CHEBI:48828"/>
    </cofactor>
</comment>
<dbReference type="GO" id="GO:0004177">
    <property type="term" value="F:aminopeptidase activity"/>
    <property type="evidence" value="ECO:0007669"/>
    <property type="project" value="UniProtKB-KW"/>
</dbReference>
<dbReference type="GO" id="GO:0046872">
    <property type="term" value="F:metal ion binding"/>
    <property type="evidence" value="ECO:0007669"/>
    <property type="project" value="UniProtKB-KW"/>
</dbReference>
<comment type="similarity">
    <text evidence="4">Belongs to the peptidase M29 family.</text>
</comment>
<dbReference type="Gene3D" id="3.40.1830.10">
    <property type="entry name" value="Thermophilic metalloprotease (M29)"/>
    <property type="match status" value="1"/>
</dbReference>
<dbReference type="SUPFAM" id="SSF144052">
    <property type="entry name" value="Thermophilic metalloprotease-like"/>
    <property type="match status" value="1"/>
</dbReference>
<dbReference type="Pfam" id="PF02073">
    <property type="entry name" value="Peptidase_M29"/>
    <property type="match status" value="1"/>
</dbReference>
<dbReference type="EMBL" id="VUNN01000017">
    <property type="protein sequence ID" value="MSU06809.1"/>
    <property type="molecule type" value="Genomic_DNA"/>
</dbReference>
<dbReference type="PANTHER" id="PTHR34448">
    <property type="entry name" value="AMINOPEPTIDASE"/>
    <property type="match status" value="1"/>
</dbReference>
<sequence length="403" mass="44718">MSTILAKKISFAYTLPIMNNIEQKYAEFILNEELRIEGGEKLTINANEETIAFAHLLAHMAAEKTGVNVQIVFIDHGKVESVDEIEPDFQEKASGKVCMLHLASFPSFSPLNDENKELSAKELGEYRVISEPVIAGRRVAVPWAICYVPTPAWAEFVFGPGATTDSLWLLLSDILKLDSEDNSLRMQHQILKNRCAKLNNANITQLILKSNSCDLKLDINQELHLATTSTMLSSGRLFYPTAPCEEVIIPLSKHSGSGKFITTYPFRLFDRVFSSAEVSIENGKVVSFKVEDGTTHITKYLSIDEESKCLSELILCDGYTPSSKLEVSTGIPMLDRMRTTSLVLGGITPDTLQAESDEDIDKTIINNSFVRLELPLGSKDLSIQGITEFGEIIDIMEDGIILF</sequence>
<dbReference type="InterPro" id="IPR000787">
    <property type="entry name" value="Peptidase_M29"/>
</dbReference>
<proteinExistence type="inferred from homology"/>
<dbReference type="Proteomes" id="UP000460549">
    <property type="component" value="Unassembled WGS sequence"/>
</dbReference>
<evidence type="ECO:0000313" key="11">
    <source>
        <dbReference type="Proteomes" id="UP000460549"/>
    </source>
</evidence>
<dbReference type="InterPro" id="IPR052170">
    <property type="entry name" value="M29_Exopeptidase"/>
</dbReference>
<evidence type="ECO:0000256" key="5">
    <source>
        <dbReference type="ARBA" id="ARBA00022438"/>
    </source>
</evidence>
<protein>
    <submittedName>
        <fullName evidence="10">Aminopeptidase</fullName>
    </submittedName>
</protein>
<keyword evidence="6" id="KW-0645">Protease</keyword>
<dbReference type="GO" id="GO:0006508">
    <property type="term" value="P:proteolysis"/>
    <property type="evidence" value="ECO:0007669"/>
    <property type="project" value="UniProtKB-KW"/>
</dbReference>
<dbReference type="InterPro" id="IPR035097">
    <property type="entry name" value="M29_N-terminal"/>
</dbReference>
<evidence type="ECO:0000256" key="9">
    <source>
        <dbReference type="ARBA" id="ARBA00023049"/>
    </source>
</evidence>
<comment type="caution">
    <text evidence="10">The sequence shown here is derived from an EMBL/GenBank/DDBJ whole genome shotgun (WGS) entry which is preliminary data.</text>
</comment>